<dbReference type="Gene3D" id="2.50.20.10">
    <property type="entry name" value="Lipoprotein localisation LolA/LolB/LppX"/>
    <property type="match status" value="1"/>
</dbReference>
<dbReference type="CDD" id="cd16325">
    <property type="entry name" value="LolA"/>
    <property type="match status" value="1"/>
</dbReference>
<comment type="caution">
    <text evidence="3">The sequence shown here is derived from an EMBL/GenBank/DDBJ whole genome shotgun (WGS) entry which is preliminary data.</text>
</comment>
<gene>
    <name evidence="3" type="ORF">CJD36_005295</name>
</gene>
<dbReference type="EMBL" id="PPSL01000002">
    <property type="protein sequence ID" value="PQJ11222.1"/>
    <property type="molecule type" value="Genomic_DNA"/>
</dbReference>
<feature type="chain" id="PRO_5015716319" evidence="2">
    <location>
        <begin position="22"/>
        <end position="213"/>
    </location>
</feature>
<dbReference type="PANTHER" id="PTHR35869">
    <property type="entry name" value="OUTER-MEMBRANE LIPOPROTEIN CARRIER PROTEIN"/>
    <property type="match status" value="1"/>
</dbReference>
<evidence type="ECO:0000313" key="3">
    <source>
        <dbReference type="EMBL" id="PQJ11222.1"/>
    </source>
</evidence>
<organism evidence="3 4">
    <name type="scientific">Flavipsychrobacter stenotrophus</name>
    <dbReference type="NCBI Taxonomy" id="2077091"/>
    <lineage>
        <taxon>Bacteria</taxon>
        <taxon>Pseudomonadati</taxon>
        <taxon>Bacteroidota</taxon>
        <taxon>Chitinophagia</taxon>
        <taxon>Chitinophagales</taxon>
        <taxon>Chitinophagaceae</taxon>
        <taxon>Flavipsychrobacter</taxon>
    </lineage>
</organism>
<feature type="signal peptide" evidence="2">
    <location>
        <begin position="1"/>
        <end position="21"/>
    </location>
</feature>
<dbReference type="InterPro" id="IPR004564">
    <property type="entry name" value="OM_lipoprot_carrier_LolA-like"/>
</dbReference>
<accession>A0A2S7SWB2</accession>
<keyword evidence="4" id="KW-1185">Reference proteome</keyword>
<dbReference type="Proteomes" id="UP000239872">
    <property type="component" value="Unassembled WGS sequence"/>
</dbReference>
<evidence type="ECO:0000313" key="4">
    <source>
        <dbReference type="Proteomes" id="UP000239872"/>
    </source>
</evidence>
<protein>
    <submittedName>
        <fullName evidence="3">Gliding motility protein</fullName>
    </submittedName>
</protein>
<dbReference type="InterPro" id="IPR029046">
    <property type="entry name" value="LolA/LolB/LppX"/>
</dbReference>
<dbReference type="OrthoDB" id="9810685at2"/>
<dbReference type="SUPFAM" id="SSF89392">
    <property type="entry name" value="Prokaryotic lipoproteins and lipoprotein localization factors"/>
    <property type="match status" value="1"/>
</dbReference>
<evidence type="ECO:0000256" key="2">
    <source>
        <dbReference type="SAM" id="SignalP"/>
    </source>
</evidence>
<sequence length="213" mass="23202">MKKLLSVCALALCFAAQTAHAQDAKAKAVLDGVTKKVNTLKTIKANFALKLTGGKVSDSKKGTIAIKGTKYHVTLTGQEIICDNKTVWTYSADAKEVTVSTFNPKDQSISPAKLLTNFYDKEYKYKYAGERTEGGKKCDVIELTPIDASKQTTKIELLVDKATSMIVGGNIWAKNGNKTQYMISNVVTNSAVADDFFVWNAKAHPGVEVNDLR</sequence>
<keyword evidence="1 2" id="KW-0732">Signal</keyword>
<dbReference type="AlphaFoldDB" id="A0A2S7SWB2"/>
<dbReference type="RefSeq" id="WP_105038101.1">
    <property type="nucleotide sequence ID" value="NZ_PPSL01000002.1"/>
</dbReference>
<evidence type="ECO:0000256" key="1">
    <source>
        <dbReference type="ARBA" id="ARBA00022729"/>
    </source>
</evidence>
<name>A0A2S7SWB2_9BACT</name>
<dbReference type="PANTHER" id="PTHR35869:SF1">
    <property type="entry name" value="OUTER-MEMBRANE LIPOPROTEIN CARRIER PROTEIN"/>
    <property type="match status" value="1"/>
</dbReference>
<proteinExistence type="predicted"/>
<reference evidence="3 4" key="1">
    <citation type="submission" date="2018-01" db="EMBL/GenBank/DDBJ databases">
        <title>A novel member of the phylum Bacteroidetes isolated from glacier ice.</title>
        <authorList>
            <person name="Liu Q."/>
            <person name="Xin Y.-H."/>
        </authorList>
    </citation>
    <scope>NUCLEOTIDE SEQUENCE [LARGE SCALE GENOMIC DNA]</scope>
    <source>
        <strain evidence="3 4">RB1R16</strain>
    </source>
</reference>
<dbReference type="Pfam" id="PF03548">
    <property type="entry name" value="LolA"/>
    <property type="match status" value="1"/>
</dbReference>